<keyword evidence="3" id="KW-0808">Transferase</keyword>
<feature type="region of interest" description="Disordered" evidence="5">
    <location>
        <begin position="1"/>
        <end position="23"/>
    </location>
</feature>
<comment type="caution">
    <text evidence="6">The sequence shown here is derived from an EMBL/GenBank/DDBJ whole genome shotgun (WGS) entry which is preliminary data.</text>
</comment>
<dbReference type="EMBL" id="JBFYGN010000011">
    <property type="protein sequence ID" value="MEX8193496.1"/>
    <property type="molecule type" value="Genomic_DNA"/>
</dbReference>
<gene>
    <name evidence="6" type="ORF">AB6724_11670</name>
</gene>
<name>A0ABV3ZW29_9BURK</name>
<reference evidence="6 7" key="1">
    <citation type="journal article" date="2013" name="Int. J. Syst. Evol. Microbiol.">
        <title>Comamonas guangdongensis sp. nov., isolated from subterranean forest sediment, and emended description of the genus Comamonas.</title>
        <authorList>
            <person name="Zhang J."/>
            <person name="Wang Y."/>
            <person name="Zhou S."/>
            <person name="Wu C."/>
            <person name="He J."/>
            <person name="Li F."/>
        </authorList>
    </citation>
    <scope>NUCLEOTIDE SEQUENCE [LARGE SCALE GENOMIC DNA]</scope>
    <source>
        <strain evidence="6 7">CCTCC AB2011133</strain>
    </source>
</reference>
<dbReference type="GO" id="GO:0032259">
    <property type="term" value="P:methylation"/>
    <property type="evidence" value="ECO:0007669"/>
    <property type="project" value="UniProtKB-KW"/>
</dbReference>
<evidence type="ECO:0000256" key="3">
    <source>
        <dbReference type="ARBA" id="ARBA00022679"/>
    </source>
</evidence>
<protein>
    <recommendedName>
        <fullName evidence="4">S-adenosyl-L-methionine-dependent methyltransferase</fullName>
        <ecNumber evidence="4">2.1.1.-</ecNumber>
    </recommendedName>
</protein>
<dbReference type="GO" id="GO:0008168">
    <property type="term" value="F:methyltransferase activity"/>
    <property type="evidence" value="ECO:0007669"/>
    <property type="project" value="UniProtKB-KW"/>
</dbReference>
<dbReference type="InterPro" id="IPR011610">
    <property type="entry name" value="SAM_mthyl_Trfase_ML2640-like"/>
</dbReference>
<dbReference type="PANTHER" id="PTHR43619:SF2">
    <property type="entry name" value="S-ADENOSYL-L-METHIONINE-DEPENDENT METHYLTRANSFERASES SUPERFAMILY PROTEIN"/>
    <property type="match status" value="1"/>
</dbReference>
<keyword evidence="4" id="KW-0949">S-adenosyl-L-methionine</keyword>
<evidence type="ECO:0000256" key="2">
    <source>
        <dbReference type="ARBA" id="ARBA00022603"/>
    </source>
</evidence>
<keyword evidence="2 4" id="KW-0489">Methyltransferase</keyword>
<evidence type="ECO:0000256" key="5">
    <source>
        <dbReference type="SAM" id="MobiDB-lite"/>
    </source>
</evidence>
<dbReference type="Gene3D" id="3.40.50.150">
    <property type="entry name" value="Vaccinia Virus protein VP39"/>
    <property type="match status" value="1"/>
</dbReference>
<dbReference type="InterPro" id="IPR029063">
    <property type="entry name" value="SAM-dependent_MTases_sf"/>
</dbReference>
<evidence type="ECO:0000256" key="4">
    <source>
        <dbReference type="RuleBase" id="RU362030"/>
    </source>
</evidence>
<evidence type="ECO:0000256" key="1">
    <source>
        <dbReference type="ARBA" id="ARBA00008138"/>
    </source>
</evidence>
<dbReference type="NCBIfam" id="TIGR00027">
    <property type="entry name" value="mthyl_TIGR00027"/>
    <property type="match status" value="1"/>
</dbReference>
<dbReference type="EC" id="2.1.1.-" evidence="4"/>
<proteinExistence type="inferred from homology"/>
<accession>A0ABV3ZW29</accession>
<dbReference type="SUPFAM" id="SSF53335">
    <property type="entry name" value="S-adenosyl-L-methionine-dependent methyltransferases"/>
    <property type="match status" value="1"/>
</dbReference>
<dbReference type="PANTHER" id="PTHR43619">
    <property type="entry name" value="S-ADENOSYL-L-METHIONINE-DEPENDENT METHYLTRANSFERASE YKTD-RELATED"/>
    <property type="match status" value="1"/>
</dbReference>
<comment type="function">
    <text evidence="4">Exhibits S-adenosyl-L-methionine-dependent methyltransferase activity.</text>
</comment>
<keyword evidence="7" id="KW-1185">Reference proteome</keyword>
<evidence type="ECO:0000313" key="6">
    <source>
        <dbReference type="EMBL" id="MEX8193496.1"/>
    </source>
</evidence>
<comment type="similarity">
    <text evidence="1 4">Belongs to the UPF0677 family.</text>
</comment>
<dbReference type="InterPro" id="IPR007213">
    <property type="entry name" value="Ppm1/Ppm2/Tcmp"/>
</dbReference>
<feature type="compositionally biased region" description="Low complexity" evidence="5">
    <location>
        <begin position="1"/>
        <end position="18"/>
    </location>
</feature>
<evidence type="ECO:0000313" key="7">
    <source>
        <dbReference type="Proteomes" id="UP001561046"/>
    </source>
</evidence>
<dbReference type="Pfam" id="PF04072">
    <property type="entry name" value="LCM"/>
    <property type="match status" value="1"/>
</dbReference>
<dbReference type="Proteomes" id="UP001561046">
    <property type="component" value="Unassembled WGS sequence"/>
</dbReference>
<dbReference type="RefSeq" id="WP_369338692.1">
    <property type="nucleotide sequence ID" value="NZ_JBFYGN010000011.1"/>
</dbReference>
<organism evidence="6 7">
    <name type="scientific">Comamonas guangdongensis</name>
    <dbReference type="NCBI Taxonomy" id="510515"/>
    <lineage>
        <taxon>Bacteria</taxon>
        <taxon>Pseudomonadati</taxon>
        <taxon>Pseudomonadota</taxon>
        <taxon>Betaproteobacteria</taxon>
        <taxon>Burkholderiales</taxon>
        <taxon>Comamonadaceae</taxon>
        <taxon>Comamonas</taxon>
    </lineage>
</organism>
<sequence>MHHQSSASPAISPADPGPDTSPSALRMAMLRAVHGLLDEPAVLHDPHALDILEPALARALREDPFSLNDPMSRTMRAGIVARSRYAEDALHAAVAQGVRQYVVLGAGWDTLALRNPWPGRLEVYEVDRPAMQQAKRARIQTLPARLAAQAPRWVAADLSCQSPSDALASTGFDLCRPACIAWLGVTPYLAPAAVEAVMRDAARMAAGSVLVLDYRVGNHLLAPLERMMAEYSAKAFAAMGEPWLSDYEPEALHARLQALGWSVQEDLDAAQINARYFQRRRDGLQTAGGGFRFLKAVRG</sequence>